<evidence type="ECO:0000256" key="2">
    <source>
        <dbReference type="ARBA" id="ARBA00022801"/>
    </source>
</evidence>
<dbReference type="Pfam" id="PF01731">
    <property type="entry name" value="Arylesterase"/>
    <property type="match status" value="1"/>
</dbReference>
<dbReference type="Proteomes" id="UP000076715">
    <property type="component" value="Unassembled WGS sequence"/>
</dbReference>
<evidence type="ECO:0008006" key="7">
    <source>
        <dbReference type="Google" id="ProtNLM"/>
    </source>
</evidence>
<dbReference type="SUPFAM" id="SSF63829">
    <property type="entry name" value="Calcium-dependent phosphotriesterase"/>
    <property type="match status" value="1"/>
</dbReference>
<sequence>MSFFKKIILALSLIVISFVAYTLISTGYFRTIEPHFNGEILKKIPLVGAEDITVSHIDGFALISSTDRKIYPPTKEEHGGLYSMDLTSGNFNLTHLTSSFSKSFAPHGISILKKDSTYIVMAVNHTPKGHSIEVFTKNKEQLIFEKSLIDSTMISPNDIVLVDENRFYFTNDHGYNEGFGKFMEEYGGLSVANVIYFDGKNYREVANGIAYANGINHDPKRQLLYVASPRGFLIKVYSIKQNGDLEFIEDIPCGTGVDNIEIDPQGNLWVGAHPNLLRFKAYAQGKKETSPSEILKISYREKNDYSVEKIYVEDGSTMSGSTVATPYEDLIITGNVMDKDFLILKPKK</sequence>
<dbReference type="InterPro" id="IPR002640">
    <property type="entry name" value="Arylesterase"/>
</dbReference>
<dbReference type="STRING" id="1642818.AWE51_07375"/>
<proteinExistence type="inferred from homology"/>
<evidence type="ECO:0000256" key="1">
    <source>
        <dbReference type="ARBA" id="ARBA00008595"/>
    </source>
</evidence>
<accession>A0A162CQR5</accession>
<dbReference type="RefSeq" id="WP_066314510.1">
    <property type="nucleotide sequence ID" value="NZ_CANLSS010000008.1"/>
</dbReference>
<keyword evidence="4" id="KW-0325">Glycoprotein</keyword>
<keyword evidence="6" id="KW-1185">Reference proteome</keyword>
<organism evidence="5 6">
    <name type="scientific">Aquimarina aggregata</name>
    <dbReference type="NCBI Taxonomy" id="1642818"/>
    <lineage>
        <taxon>Bacteria</taxon>
        <taxon>Pseudomonadati</taxon>
        <taxon>Bacteroidota</taxon>
        <taxon>Flavobacteriia</taxon>
        <taxon>Flavobacteriales</taxon>
        <taxon>Flavobacteriaceae</taxon>
        <taxon>Aquimarina</taxon>
    </lineage>
</organism>
<comment type="similarity">
    <text evidence="1">Belongs to the paraoxonase family.</text>
</comment>
<dbReference type="InterPro" id="IPR051288">
    <property type="entry name" value="Serum_paraoxonase/arylesterase"/>
</dbReference>
<evidence type="ECO:0000256" key="4">
    <source>
        <dbReference type="ARBA" id="ARBA00023180"/>
    </source>
</evidence>
<dbReference type="Gene3D" id="2.120.10.30">
    <property type="entry name" value="TolB, C-terminal domain"/>
    <property type="match status" value="1"/>
</dbReference>
<keyword evidence="2" id="KW-0378">Hydrolase</keyword>
<dbReference type="InterPro" id="IPR011042">
    <property type="entry name" value="6-blade_b-propeller_TolB-like"/>
</dbReference>
<dbReference type="EMBL" id="LQRT01000013">
    <property type="protein sequence ID" value="KZS40764.1"/>
    <property type="molecule type" value="Genomic_DNA"/>
</dbReference>
<protein>
    <recommendedName>
        <fullName evidence="7">Arylesterase</fullName>
    </recommendedName>
</protein>
<reference evidence="5 6" key="1">
    <citation type="submission" date="2016-01" db="EMBL/GenBank/DDBJ databases">
        <title>The draft genome sequence of Aquimarina sp. RZW4-3-2.</title>
        <authorList>
            <person name="Wang Y."/>
        </authorList>
    </citation>
    <scope>NUCLEOTIDE SEQUENCE [LARGE SCALE GENOMIC DNA]</scope>
    <source>
        <strain evidence="5 6">RZW4-3-2</strain>
    </source>
</reference>
<dbReference type="AlphaFoldDB" id="A0A162CQR5"/>
<dbReference type="GO" id="GO:0004064">
    <property type="term" value="F:arylesterase activity"/>
    <property type="evidence" value="ECO:0007669"/>
    <property type="project" value="InterPro"/>
</dbReference>
<keyword evidence="3" id="KW-1015">Disulfide bond</keyword>
<dbReference type="OrthoDB" id="1158171at2"/>
<gene>
    <name evidence="5" type="ORF">AWE51_07375</name>
</gene>
<comment type="caution">
    <text evidence="5">The sequence shown here is derived from an EMBL/GenBank/DDBJ whole genome shotgun (WGS) entry which is preliminary data.</text>
</comment>
<dbReference type="PANTHER" id="PTHR11799">
    <property type="entry name" value="PARAOXONASE"/>
    <property type="match status" value="1"/>
</dbReference>
<evidence type="ECO:0000256" key="3">
    <source>
        <dbReference type="ARBA" id="ARBA00023157"/>
    </source>
</evidence>
<name>A0A162CQR5_9FLAO</name>
<evidence type="ECO:0000313" key="5">
    <source>
        <dbReference type="EMBL" id="KZS40764.1"/>
    </source>
</evidence>
<evidence type="ECO:0000313" key="6">
    <source>
        <dbReference type="Proteomes" id="UP000076715"/>
    </source>
</evidence>
<dbReference type="PANTHER" id="PTHR11799:SF12">
    <property type="entry name" value="PARAOXONASE-RELATED"/>
    <property type="match status" value="1"/>
</dbReference>